<accession>A0A8H3TZT1</accession>
<evidence type="ECO:0000256" key="1">
    <source>
        <dbReference type="ARBA" id="ARBA00005842"/>
    </source>
</evidence>
<dbReference type="GO" id="GO:0006400">
    <property type="term" value="P:tRNA modification"/>
    <property type="evidence" value="ECO:0007669"/>
    <property type="project" value="TreeGrafter"/>
</dbReference>
<dbReference type="AlphaFoldDB" id="A0A8H3TZT1"/>
<dbReference type="GO" id="GO:0005524">
    <property type="term" value="F:ATP binding"/>
    <property type="evidence" value="ECO:0007669"/>
    <property type="project" value="UniProtKB-KW"/>
</dbReference>
<dbReference type="SUPFAM" id="SSF52540">
    <property type="entry name" value="P-loop containing nucleoside triphosphate hydrolases"/>
    <property type="match status" value="2"/>
</dbReference>
<dbReference type="Proteomes" id="UP000620104">
    <property type="component" value="Unassembled WGS sequence"/>
</dbReference>
<evidence type="ECO:0000313" key="6">
    <source>
        <dbReference type="EMBL" id="GHJ90172.1"/>
    </source>
</evidence>
<evidence type="ECO:0000313" key="7">
    <source>
        <dbReference type="Proteomes" id="UP000620104"/>
    </source>
</evidence>
<dbReference type="Pfam" id="PF01715">
    <property type="entry name" value="IPPT"/>
    <property type="match status" value="2"/>
</dbReference>
<dbReference type="InterPro" id="IPR027417">
    <property type="entry name" value="P-loop_NTPase"/>
</dbReference>
<protein>
    <recommendedName>
        <fullName evidence="8">tRNA dimethylallyltransferase</fullName>
    </recommendedName>
</protein>
<comment type="caution">
    <text evidence="6">The sequence shown here is derived from an EMBL/GenBank/DDBJ whole genome shotgun (WGS) entry which is preliminary data.</text>
</comment>
<dbReference type="Gene3D" id="3.40.50.300">
    <property type="entry name" value="P-loop containing nucleotide triphosphate hydrolases"/>
    <property type="match status" value="1"/>
</dbReference>
<keyword evidence="4" id="KW-0067">ATP-binding</keyword>
<dbReference type="InterPro" id="IPR018022">
    <property type="entry name" value="IPT"/>
</dbReference>
<proteinExistence type="inferred from homology"/>
<evidence type="ECO:0000256" key="4">
    <source>
        <dbReference type="ARBA" id="ARBA00022840"/>
    </source>
</evidence>
<dbReference type="InterPro" id="IPR039657">
    <property type="entry name" value="Dimethylallyltransferase"/>
</dbReference>
<evidence type="ECO:0008006" key="8">
    <source>
        <dbReference type="Google" id="ProtNLM"/>
    </source>
</evidence>
<gene>
    <name evidence="6" type="ORF">NliqN6_6574</name>
</gene>
<name>A0A8H3TZT1_9TREE</name>
<sequence length="563" mass="63884">MASPRNVLAVIGTTGVGKSQYAISLARSQALQHASIRPTVLSSDSMQLYEGLPVITNKATEQEMAGVEHWGIGCVKPGEGGSWEVGKWCLEAWEKIECMNPMTELPIICGGTHYYTQHFLFPPSQLSFDRNTTNGIVSKSKNTKWRPQYSIDEVLDTLGRIDARSHGIADKIGSEPDIRHYLDTFYLPEPVFPPSWIESNGTSCSSETTLSDRQLLAQHRLLALLDEREAGRWHWRDGRKVKRALERWWESVEAVRRGPAKKDGETEEESQEQSVARPRLRTLMFWVYDDLEKLAPRLDRRVDKMVELGLIDEIKQLREIAVHIYGTEEAIDHQEGIFQSIGYKEFSHIPTSRLTPSDPLFAPALERMKISTRQYAKRQLKWIQKQLLPVIRQALNQERTGGQEEQSVWVYVVRGGDADVALGEEILQRFMRDEPMPDYRTIGHPRAEELLKLLATAEDGTENEGAAGTTVPDIQQRQLLNARLECEVCSTPSQPVTIIKSEWIAHLKSKSHRRSKAQRDREMGKGPDYTAVREEAARRKAAKEEEAAAARARSEEHMEDVGL</sequence>
<reference evidence="6" key="1">
    <citation type="submission" date="2020-07" db="EMBL/GenBank/DDBJ databases">
        <title>Draft Genome Sequence of a Deep-Sea Yeast, Naganishia (Cryptococcus) liquefaciens strain N6.</title>
        <authorList>
            <person name="Han Y.W."/>
            <person name="Kajitani R."/>
            <person name="Morimoto H."/>
            <person name="Parhat M."/>
            <person name="Tsubouchi H."/>
            <person name="Bakenova O."/>
            <person name="Ogata M."/>
            <person name="Argunhan B."/>
            <person name="Aoki R."/>
            <person name="Kajiwara S."/>
            <person name="Itoh T."/>
            <person name="Iwasaki H."/>
        </authorList>
    </citation>
    <scope>NUCLEOTIDE SEQUENCE</scope>
    <source>
        <strain evidence="6">N6</strain>
    </source>
</reference>
<dbReference type="EMBL" id="BLZA01000057">
    <property type="protein sequence ID" value="GHJ90172.1"/>
    <property type="molecule type" value="Genomic_DNA"/>
</dbReference>
<dbReference type="GO" id="GO:0052381">
    <property type="term" value="F:tRNA dimethylallyltransferase activity"/>
    <property type="evidence" value="ECO:0007669"/>
    <property type="project" value="InterPro"/>
</dbReference>
<feature type="compositionally biased region" description="Basic and acidic residues" evidence="5">
    <location>
        <begin position="517"/>
        <end position="563"/>
    </location>
</feature>
<dbReference type="PANTHER" id="PTHR11088:SF89">
    <property type="entry name" value="TRNA DIMETHYLALLYLTRANSFERASE"/>
    <property type="match status" value="1"/>
</dbReference>
<evidence type="ECO:0000256" key="5">
    <source>
        <dbReference type="SAM" id="MobiDB-lite"/>
    </source>
</evidence>
<dbReference type="PANTHER" id="PTHR11088">
    <property type="entry name" value="TRNA DIMETHYLALLYLTRANSFERASE"/>
    <property type="match status" value="1"/>
</dbReference>
<evidence type="ECO:0000256" key="3">
    <source>
        <dbReference type="ARBA" id="ARBA00022741"/>
    </source>
</evidence>
<comment type="similarity">
    <text evidence="1">Belongs to the IPP transferase family.</text>
</comment>
<keyword evidence="7" id="KW-1185">Reference proteome</keyword>
<dbReference type="GO" id="GO:0005739">
    <property type="term" value="C:mitochondrion"/>
    <property type="evidence" value="ECO:0007669"/>
    <property type="project" value="TreeGrafter"/>
</dbReference>
<organism evidence="6 7">
    <name type="scientific">Naganishia liquefaciens</name>
    <dbReference type="NCBI Taxonomy" id="104408"/>
    <lineage>
        <taxon>Eukaryota</taxon>
        <taxon>Fungi</taxon>
        <taxon>Dikarya</taxon>
        <taxon>Basidiomycota</taxon>
        <taxon>Agaricomycotina</taxon>
        <taxon>Tremellomycetes</taxon>
        <taxon>Filobasidiales</taxon>
        <taxon>Filobasidiaceae</taxon>
        <taxon>Naganishia</taxon>
    </lineage>
</organism>
<keyword evidence="3" id="KW-0547">Nucleotide-binding</keyword>
<feature type="region of interest" description="Disordered" evidence="5">
    <location>
        <begin position="509"/>
        <end position="563"/>
    </location>
</feature>
<dbReference type="HAMAP" id="MF_00185">
    <property type="entry name" value="IPP_trans"/>
    <property type="match status" value="1"/>
</dbReference>
<dbReference type="OrthoDB" id="775260at2759"/>
<keyword evidence="2" id="KW-0808">Transferase</keyword>
<evidence type="ECO:0000256" key="2">
    <source>
        <dbReference type="ARBA" id="ARBA00022679"/>
    </source>
</evidence>